<feature type="region of interest" description="Disordered" evidence="1">
    <location>
        <begin position="761"/>
        <end position="808"/>
    </location>
</feature>
<feature type="non-terminal residue" evidence="3">
    <location>
        <position position="1"/>
    </location>
</feature>
<feature type="domain" description="Anticodon-binding" evidence="2">
    <location>
        <begin position="98"/>
        <end position="153"/>
    </location>
</feature>
<evidence type="ECO:0000259" key="2">
    <source>
        <dbReference type="Pfam" id="PF03129"/>
    </source>
</evidence>
<reference evidence="3 4" key="1">
    <citation type="journal article" date="2023" name="IScience">
        <title>Expanded male sex-determining region conserved during the evolution of homothallism in the green alga Volvox.</title>
        <authorList>
            <person name="Yamamoto K."/>
            <person name="Matsuzaki R."/>
            <person name="Mahakham W."/>
            <person name="Heman W."/>
            <person name="Sekimoto H."/>
            <person name="Kawachi M."/>
            <person name="Minakuchi Y."/>
            <person name="Toyoda A."/>
            <person name="Nozaki H."/>
        </authorList>
    </citation>
    <scope>NUCLEOTIDE SEQUENCE [LARGE SCALE GENOMIC DNA]</scope>
    <source>
        <strain evidence="3 4">NIES-4468</strain>
    </source>
</reference>
<dbReference type="PANTHER" id="PTHR14741">
    <property type="entry name" value="S-ADENOSYLMETHIONINE-DEPENDENT METHYLTRANSFERASE RELATED"/>
    <property type="match status" value="1"/>
</dbReference>
<dbReference type="Pfam" id="PF03129">
    <property type="entry name" value="HGTP_anticodon"/>
    <property type="match status" value="1"/>
</dbReference>
<name>A0ABQ5RUL3_9CHLO</name>
<evidence type="ECO:0000256" key="1">
    <source>
        <dbReference type="SAM" id="MobiDB-lite"/>
    </source>
</evidence>
<dbReference type="SUPFAM" id="SSF52954">
    <property type="entry name" value="Class II aaRS ABD-related"/>
    <property type="match status" value="1"/>
</dbReference>
<evidence type="ECO:0000313" key="3">
    <source>
        <dbReference type="EMBL" id="GLI61307.1"/>
    </source>
</evidence>
<dbReference type="InterPro" id="IPR029063">
    <property type="entry name" value="SAM-dependent_MTases_sf"/>
</dbReference>
<dbReference type="InterPro" id="IPR036621">
    <property type="entry name" value="Anticodon-bd_dom_sf"/>
</dbReference>
<dbReference type="EMBL" id="BSDZ01000010">
    <property type="protein sequence ID" value="GLI61307.1"/>
    <property type="molecule type" value="Genomic_DNA"/>
</dbReference>
<comment type="caution">
    <text evidence="3">The sequence shown here is derived from an EMBL/GenBank/DDBJ whole genome shotgun (WGS) entry which is preliminary data.</text>
</comment>
<keyword evidence="4" id="KW-1185">Reference proteome</keyword>
<protein>
    <recommendedName>
        <fullName evidence="2">Anticodon-binding domain-containing protein</fullName>
    </recommendedName>
</protein>
<feature type="compositionally biased region" description="Polar residues" evidence="1">
    <location>
        <begin position="196"/>
        <end position="218"/>
    </location>
</feature>
<sequence>VNGFRGVYFRTSGGDTVRLHDCICWRHLEGRPCRTTQECQVAEFTDVVIVPVPPAGCRNIKRACKGCATQVPCSAISSNASPSGAGAGSNPNVDQDVLLRWCAAVRATLEAGGLRTTVDDCPRQTPGAKYHAWENRGVGMRVEVGIREAASGTTCLAIHPRLTHLMPLATWAADLAAAPMMPDWGAAEDNADGPVSSRQSPAKGSNDTVATVAPTDSNGAGGGGVSTGISLRLRGLSLTALVAACRAVAAGQNQGAAATTVVITTNSPLTLANAEPGRCSSISPSGTAAAVSAVATKSQWCRKLHLWPELLAARGSTESAIAALVAELSEAAEAAGPGVAGTGDTAARGSRRAGASASGRPCVAHVRHLLQLGRPCYCGRGHYSLLELQQEVEKRLQGNNLGSRDESQQSHSVVTWIAPAPLPTAAGSKSRVQQGHFGATSACGMQDLKRQDGEVQRPESQNGGLGLCGALSADSEMAAAETAAAAAAEYGEVDFGSGSEESDGGGGGNSGRRTGDRIVLLVGNIPWAVKASAVQTALAAAFAPFGCCGVAVSRTRSGGSHGWSRVTLVAEDSTQTMAAAAAAIAALDTKLRLGGAFLTVSYSSGRLDTIFPYLPYVVRSALRVDSTAAFSATDQATADKMTDLLAGLADRLLRTDWQPSGWEGPGPTMQRAMAGVGVAAAAATFNLGLPQPVVPTGSELLPLVLTDGTACCGGNALSFARRFQRVVAVELDPDRAEDLRHNVALVRAWDAFRCGQLASAAASATPPPGSSSQEPSMPLAPFSSKPNNAADESFDDTSPRHVMGSEPASFCGGADVARGLPTATWRSTGEGALGTLEVRCGDYTELMGLIRQDVVFMDPPWGGPQYCGSARKATRQAGKADCGRPSGLPTVAVAPQNGSDGGWKANYSDMVFTLGNRPLSYMVTELLVNGGARMVALKLPSRSDAELRSMQARIRQLVTARLLESGASGGAGGGDADGTSPELLGAEVTLGRSALVVFLLLPYRRCREGAEGVGAAAASGIADSWKGGVGSGSTFRTALRELCSQLKLAYRLFCE</sequence>
<dbReference type="InterPro" id="IPR004154">
    <property type="entry name" value="Anticodon-bd"/>
</dbReference>
<evidence type="ECO:0000313" key="4">
    <source>
        <dbReference type="Proteomes" id="UP001165090"/>
    </source>
</evidence>
<feature type="region of interest" description="Disordered" evidence="1">
    <location>
        <begin position="185"/>
        <end position="223"/>
    </location>
</feature>
<dbReference type="Gene3D" id="3.40.50.800">
    <property type="entry name" value="Anticodon-binding domain"/>
    <property type="match status" value="1"/>
</dbReference>
<dbReference type="SUPFAM" id="SSF53335">
    <property type="entry name" value="S-adenosyl-L-methionine-dependent methyltransferases"/>
    <property type="match status" value="1"/>
</dbReference>
<proteinExistence type="predicted"/>
<accession>A0ABQ5RUL3</accession>
<organism evidence="3 4">
    <name type="scientific">Volvox africanus</name>
    <dbReference type="NCBI Taxonomy" id="51714"/>
    <lineage>
        <taxon>Eukaryota</taxon>
        <taxon>Viridiplantae</taxon>
        <taxon>Chlorophyta</taxon>
        <taxon>core chlorophytes</taxon>
        <taxon>Chlorophyceae</taxon>
        <taxon>CS clade</taxon>
        <taxon>Chlamydomonadales</taxon>
        <taxon>Volvocaceae</taxon>
        <taxon>Volvox</taxon>
    </lineage>
</organism>
<dbReference type="Proteomes" id="UP001165090">
    <property type="component" value="Unassembled WGS sequence"/>
</dbReference>
<dbReference type="Gene3D" id="3.40.50.150">
    <property type="entry name" value="Vaccinia Virus protein VP39"/>
    <property type="match status" value="1"/>
</dbReference>
<gene>
    <name evidence="3" type="ORF">VaNZ11_003661</name>
</gene>
<feature type="region of interest" description="Disordered" evidence="1">
    <location>
        <begin position="336"/>
        <end position="357"/>
    </location>
</feature>
<dbReference type="PANTHER" id="PTHR14741:SF32">
    <property type="entry name" value="TRIMETHYLGUANOSINE SYNTHASE"/>
    <property type="match status" value="1"/>
</dbReference>